<proteinExistence type="predicted"/>
<gene>
    <name evidence="2" type="ORF">A2633_04085</name>
</gene>
<dbReference type="InterPro" id="IPR013078">
    <property type="entry name" value="His_Pase_superF_clade-1"/>
</dbReference>
<name>A0A1G2K7M8_9BACT</name>
<dbReference type="AlphaFoldDB" id="A0A1G2K7M8"/>
<accession>A0A1G2K7M8</accession>
<feature type="binding site" evidence="1">
    <location>
        <begin position="11"/>
        <end position="18"/>
    </location>
    <ligand>
        <name>substrate</name>
    </ligand>
</feature>
<dbReference type="SUPFAM" id="SSF53254">
    <property type="entry name" value="Phosphoglycerate mutase-like"/>
    <property type="match status" value="1"/>
</dbReference>
<organism evidence="2 3">
    <name type="scientific">Candidatus Sungbacteria bacterium RIFCSPHIGHO2_01_FULL_47_32</name>
    <dbReference type="NCBI Taxonomy" id="1802264"/>
    <lineage>
        <taxon>Bacteria</taxon>
        <taxon>Candidatus Sungiibacteriota</taxon>
    </lineage>
</organism>
<evidence type="ECO:0000313" key="2">
    <source>
        <dbReference type="EMBL" id="OGZ94428.1"/>
    </source>
</evidence>
<dbReference type="PANTHER" id="PTHR46192">
    <property type="entry name" value="BROAD-RANGE ACID PHOSPHATASE DET1"/>
    <property type="match status" value="1"/>
</dbReference>
<feature type="binding site" evidence="1">
    <location>
        <position position="69"/>
    </location>
    <ligand>
        <name>substrate</name>
    </ligand>
</feature>
<comment type="caution">
    <text evidence="2">The sequence shown here is derived from an EMBL/GenBank/DDBJ whole genome shotgun (WGS) entry which is preliminary data.</text>
</comment>
<dbReference type="Proteomes" id="UP000177152">
    <property type="component" value="Unassembled WGS sequence"/>
</dbReference>
<evidence type="ECO:0000313" key="3">
    <source>
        <dbReference type="Proteomes" id="UP000177152"/>
    </source>
</evidence>
<dbReference type="Pfam" id="PF00300">
    <property type="entry name" value="His_Phos_1"/>
    <property type="match status" value="1"/>
</dbReference>
<sequence length="221" mass="25909">MGWPRRLVLVRHAESEGNIKTADERAGYGVSTHAYSLTERGRYQAKLTGEYLCNRFGDFNIYYVSYYTRSKETMKIMYPKARVYEDPRLAEGQRGIYHTMTEDQIRQCYPGELERKEREGLFHYRAPGGENWPDIEMRIHSFLGTLNRDYDGQNVCIVVHGHWLILFQRLVHHFSIDEAVRRYKNAVAKNASVTIYDGMVRDGKSHLVLRDENIVPWEGRV</sequence>
<dbReference type="EMBL" id="MHQC01000036">
    <property type="protein sequence ID" value="OGZ94428.1"/>
    <property type="molecule type" value="Genomic_DNA"/>
</dbReference>
<protein>
    <recommendedName>
        <fullName evidence="4">Phosphoglycerate mutase (2,3-diphosphoglycerate-dependent)</fullName>
    </recommendedName>
</protein>
<dbReference type="Gene3D" id="3.40.50.1240">
    <property type="entry name" value="Phosphoglycerate mutase-like"/>
    <property type="match status" value="1"/>
</dbReference>
<dbReference type="SMART" id="SM00855">
    <property type="entry name" value="PGAM"/>
    <property type="match status" value="1"/>
</dbReference>
<reference evidence="2 3" key="1">
    <citation type="journal article" date="2016" name="Nat. Commun.">
        <title>Thousands of microbial genomes shed light on interconnected biogeochemical processes in an aquifer system.</title>
        <authorList>
            <person name="Anantharaman K."/>
            <person name="Brown C.T."/>
            <person name="Hug L.A."/>
            <person name="Sharon I."/>
            <person name="Castelle C.J."/>
            <person name="Probst A.J."/>
            <person name="Thomas B.C."/>
            <person name="Singh A."/>
            <person name="Wilkins M.J."/>
            <person name="Karaoz U."/>
            <person name="Brodie E.L."/>
            <person name="Williams K.H."/>
            <person name="Hubbard S.S."/>
            <person name="Banfield J.F."/>
        </authorList>
    </citation>
    <scope>NUCLEOTIDE SEQUENCE [LARGE SCALE GENOMIC DNA]</scope>
</reference>
<dbReference type="InterPro" id="IPR052765">
    <property type="entry name" value="PGM-Related"/>
</dbReference>
<evidence type="ECO:0008006" key="4">
    <source>
        <dbReference type="Google" id="ProtNLM"/>
    </source>
</evidence>
<dbReference type="CDD" id="cd07067">
    <property type="entry name" value="HP_PGM_like"/>
    <property type="match status" value="1"/>
</dbReference>
<dbReference type="InterPro" id="IPR029033">
    <property type="entry name" value="His_PPase_superfam"/>
</dbReference>
<evidence type="ECO:0000256" key="1">
    <source>
        <dbReference type="PIRSR" id="PIRSR613078-2"/>
    </source>
</evidence>